<dbReference type="GO" id="GO:0016747">
    <property type="term" value="F:acyltransferase activity, transferring groups other than amino-acyl groups"/>
    <property type="evidence" value="ECO:0007669"/>
    <property type="project" value="InterPro"/>
</dbReference>
<dbReference type="RefSeq" id="WP_010916437.1">
    <property type="nucleotide sequence ID" value="NC_002689.2"/>
</dbReference>
<dbReference type="PANTHER" id="PTHR43328">
    <property type="entry name" value="ACETYLTRANSFERASE-RELATED"/>
    <property type="match status" value="1"/>
</dbReference>
<reference evidence="2 3" key="1">
    <citation type="journal article" date="1999" name="Proc. Jpn. Acad.">
        <title>Determination of the complete genomic DNA sequence of Thermoplasma volvanium GSS1.</title>
        <authorList>
            <person name="Kawashima T."/>
            <person name="Yamamoto Y."/>
            <person name="Aramaki H."/>
            <person name="Nunoshiba T."/>
            <person name="Kawamoto T."/>
            <person name="Watanabe K."/>
            <person name="Yamazaki M."/>
            <person name="Kanehori K."/>
            <person name="Amano N."/>
            <person name="Ohya Y."/>
            <person name="Makino K."/>
            <person name="Suzuki M."/>
        </authorList>
    </citation>
    <scope>NUCLEOTIDE SEQUENCE [LARGE SCALE GENOMIC DNA]</scope>
    <source>
        <strain evidence="3">ATCC 51530 / DSM 4299 / JCM 9571 / NBRC 15438 / GSS1</strain>
    </source>
</reference>
<evidence type="ECO:0000259" key="1">
    <source>
        <dbReference type="PROSITE" id="PS51186"/>
    </source>
</evidence>
<dbReference type="HOGENOM" id="CLU_013985_3_4_2"/>
<dbReference type="STRING" id="273116.gene:9380952"/>
<dbReference type="InterPro" id="IPR016181">
    <property type="entry name" value="Acyl_CoA_acyltransferase"/>
</dbReference>
<proteinExistence type="predicted"/>
<dbReference type="Pfam" id="PF13302">
    <property type="entry name" value="Acetyltransf_3"/>
    <property type="match status" value="1"/>
</dbReference>
<dbReference type="Proteomes" id="UP000001017">
    <property type="component" value="Chromosome"/>
</dbReference>
<dbReference type="SUPFAM" id="SSF55729">
    <property type="entry name" value="Acyl-CoA N-acyltransferases (Nat)"/>
    <property type="match status" value="1"/>
</dbReference>
<organism evidence="2 3">
    <name type="scientific">Thermoplasma volcanium (strain ATCC 51530 / DSM 4299 / JCM 9571 / NBRC 15438 / GSS1)</name>
    <dbReference type="NCBI Taxonomy" id="273116"/>
    <lineage>
        <taxon>Archaea</taxon>
        <taxon>Methanobacteriati</taxon>
        <taxon>Thermoplasmatota</taxon>
        <taxon>Thermoplasmata</taxon>
        <taxon>Thermoplasmatales</taxon>
        <taxon>Thermoplasmataceae</taxon>
        <taxon>Thermoplasma</taxon>
    </lineage>
</organism>
<dbReference type="eggNOG" id="arCOG00842">
    <property type="taxonomic scope" value="Archaea"/>
</dbReference>
<dbReference type="OrthoDB" id="120213at2157"/>
<dbReference type="CDD" id="cd04301">
    <property type="entry name" value="NAT_SF"/>
    <property type="match status" value="1"/>
</dbReference>
<reference evidence="2 3" key="2">
    <citation type="journal article" date="2000" name="Proc. Natl. Acad. Sci. U.S.A.">
        <title>Archaeal adaptation to higher temperatures revealed by genomic sequence of Thermoplasma volcanium.</title>
        <authorList>
            <person name="Kawashima T."/>
            <person name="Amano N."/>
            <person name="Koike H."/>
            <person name="Makino S."/>
            <person name="Higuchi S."/>
            <person name="Kawashima-Ohya Y."/>
            <person name="Watanabe K."/>
            <person name="Yamazaki M."/>
            <person name="Kanehori K."/>
            <person name="Kawamoto T."/>
            <person name="Nunoshiba T."/>
            <person name="Yamamoto Y."/>
            <person name="Aramaki H."/>
            <person name="Makino K."/>
            <person name="Suzuki M."/>
        </authorList>
    </citation>
    <scope>NUCLEOTIDE SEQUENCE [LARGE SCALE GENOMIC DNA]</scope>
    <source>
        <strain evidence="3">ATCC 51530 / DSM 4299 / JCM 9571 / NBRC 15438 / GSS1</strain>
    </source>
</reference>
<accession>Q97CC0</accession>
<dbReference type="GeneID" id="1441667"/>
<dbReference type="EMBL" id="BA000011">
    <property type="protein sequence ID" value="BAB59324.1"/>
    <property type="molecule type" value="Genomic_DNA"/>
</dbReference>
<dbReference type="InterPro" id="IPR000182">
    <property type="entry name" value="GNAT_dom"/>
</dbReference>
<dbReference type="KEGG" id="tvo:TVG0188161"/>
<dbReference type="AlphaFoldDB" id="Q97CC0"/>
<dbReference type="PaxDb" id="273116-14324396"/>
<gene>
    <name evidence="2" type="ORF">TVG0188161</name>
</gene>
<dbReference type="PhylomeDB" id="Q97CC0"/>
<feature type="domain" description="N-acetyltransferase" evidence="1">
    <location>
        <begin position="22"/>
        <end position="172"/>
    </location>
</feature>
<name>Q97CC0_THEVO</name>
<evidence type="ECO:0000313" key="2">
    <source>
        <dbReference type="EMBL" id="BAB59324.1"/>
    </source>
</evidence>
<protein>
    <submittedName>
        <fullName evidence="2">Acetyltransferase</fullName>
    </submittedName>
</protein>
<dbReference type="Gene3D" id="3.40.630.30">
    <property type="match status" value="1"/>
</dbReference>
<dbReference type="PROSITE" id="PS51186">
    <property type="entry name" value="GNAT"/>
    <property type="match status" value="1"/>
</dbReference>
<sequence length="176" mass="20064">MIVSSSRMDVTLESPIGIEYADDIARLANDRTIKRNIGSHSFPYPYTKEDAIFFIEAERGYGKEAFRIDFLIKYKGGPAGIIGLSEIDRTDKKAHVGYWIGKKFRGKGIATESLRLIVEYAKNDGFHRLYTSVIEGNYPSMIVLMRNGFSIEGVEKDSIRIGNRYYDFINFGKLIR</sequence>
<evidence type="ECO:0000313" key="3">
    <source>
        <dbReference type="Proteomes" id="UP000001017"/>
    </source>
</evidence>
<keyword evidence="3" id="KW-1185">Reference proteome</keyword>
<dbReference type="PANTHER" id="PTHR43328:SF1">
    <property type="entry name" value="N-ACETYLTRANSFERASE DOMAIN-CONTAINING PROTEIN"/>
    <property type="match status" value="1"/>
</dbReference>